<dbReference type="Proteomes" id="UP000692954">
    <property type="component" value="Unassembled WGS sequence"/>
</dbReference>
<keyword evidence="3" id="KW-1185">Reference proteome</keyword>
<proteinExistence type="predicted"/>
<gene>
    <name evidence="2" type="ORF">PSON_ATCC_30995.1.T0180266</name>
</gene>
<sequence>MNKQLLKEQIKFGLCDPNLFKQLKIVDDIESDVAFQLLSKRATLIEIKKDDIINIDNQFYYKLLLGDILIRDNKIIALQNSDVILINKGLIEWFQQEEKLNKIENCIDILFELQIFNSLSYYQLKQLVKQSIYITLNENRMLFHQGEVPTDGIILVKGQLQQFKSTEGIELVFNQNRKHFAIYECINSKPMQFNVKTKSECALIKINRKTLLKYELDLKVKKELNIDLNQFKLEIIKKKEWQKFKTKVIEEVNKDLERKRQLPKLRTQSQY</sequence>
<name>A0A8S1LME6_9CILI</name>
<evidence type="ECO:0000259" key="1">
    <source>
        <dbReference type="PROSITE" id="PS50042"/>
    </source>
</evidence>
<reference evidence="2" key="1">
    <citation type="submission" date="2021-01" db="EMBL/GenBank/DDBJ databases">
        <authorList>
            <consortium name="Genoscope - CEA"/>
            <person name="William W."/>
        </authorList>
    </citation>
    <scope>NUCLEOTIDE SEQUENCE</scope>
</reference>
<accession>A0A8S1LME6</accession>
<evidence type="ECO:0000313" key="2">
    <source>
        <dbReference type="EMBL" id="CAD8063984.1"/>
    </source>
</evidence>
<organism evidence="2 3">
    <name type="scientific">Paramecium sonneborni</name>
    <dbReference type="NCBI Taxonomy" id="65129"/>
    <lineage>
        <taxon>Eukaryota</taxon>
        <taxon>Sar</taxon>
        <taxon>Alveolata</taxon>
        <taxon>Ciliophora</taxon>
        <taxon>Intramacronucleata</taxon>
        <taxon>Oligohymenophorea</taxon>
        <taxon>Peniculida</taxon>
        <taxon>Parameciidae</taxon>
        <taxon>Paramecium</taxon>
    </lineage>
</organism>
<feature type="domain" description="Cyclic nucleotide-binding" evidence="1">
    <location>
        <begin position="115"/>
        <end position="211"/>
    </location>
</feature>
<dbReference type="InterPro" id="IPR000595">
    <property type="entry name" value="cNMP-bd_dom"/>
</dbReference>
<dbReference type="AlphaFoldDB" id="A0A8S1LME6"/>
<dbReference type="CDD" id="cd00038">
    <property type="entry name" value="CAP_ED"/>
    <property type="match status" value="1"/>
</dbReference>
<protein>
    <recommendedName>
        <fullName evidence="1">Cyclic nucleotide-binding domain-containing protein</fullName>
    </recommendedName>
</protein>
<evidence type="ECO:0000313" key="3">
    <source>
        <dbReference type="Proteomes" id="UP000692954"/>
    </source>
</evidence>
<dbReference type="Pfam" id="PF00027">
    <property type="entry name" value="cNMP_binding"/>
    <property type="match status" value="1"/>
</dbReference>
<dbReference type="PROSITE" id="PS50042">
    <property type="entry name" value="CNMP_BINDING_3"/>
    <property type="match status" value="1"/>
</dbReference>
<comment type="caution">
    <text evidence="2">The sequence shown here is derived from an EMBL/GenBank/DDBJ whole genome shotgun (WGS) entry which is preliminary data.</text>
</comment>
<dbReference type="OrthoDB" id="301075at2759"/>
<dbReference type="EMBL" id="CAJJDN010000018">
    <property type="protein sequence ID" value="CAD8063984.1"/>
    <property type="molecule type" value="Genomic_DNA"/>
</dbReference>